<proteinExistence type="predicted"/>
<evidence type="ECO:0000256" key="3">
    <source>
        <dbReference type="ARBA" id="ARBA00022833"/>
    </source>
</evidence>
<evidence type="ECO:0000259" key="5">
    <source>
        <dbReference type="PROSITE" id="PS51292"/>
    </source>
</evidence>
<keyword evidence="7" id="KW-1185">Reference proteome</keyword>
<keyword evidence="4" id="KW-0472">Membrane</keyword>
<dbReference type="PANTHER" id="PTHR23012:SF93">
    <property type="entry name" value="RING_FYVE_PHD ZINC FINGER SUPERFAMILY PROTEIN"/>
    <property type="match status" value="1"/>
</dbReference>
<dbReference type="SUPFAM" id="SSF57850">
    <property type="entry name" value="RING/U-box"/>
    <property type="match status" value="1"/>
</dbReference>
<comment type="caution">
    <text evidence="6">The sequence shown here is derived from an EMBL/GenBank/DDBJ whole genome shotgun (WGS) entry which is preliminary data.</text>
</comment>
<evidence type="ECO:0000256" key="1">
    <source>
        <dbReference type="ARBA" id="ARBA00022723"/>
    </source>
</evidence>
<organism evidence="6 7">
    <name type="scientific">Gossypium arboreum</name>
    <name type="common">Tree cotton</name>
    <name type="synonym">Gossypium nanking</name>
    <dbReference type="NCBI Taxonomy" id="29729"/>
    <lineage>
        <taxon>Eukaryota</taxon>
        <taxon>Viridiplantae</taxon>
        <taxon>Streptophyta</taxon>
        <taxon>Embryophyta</taxon>
        <taxon>Tracheophyta</taxon>
        <taxon>Spermatophyta</taxon>
        <taxon>Magnoliopsida</taxon>
        <taxon>eudicotyledons</taxon>
        <taxon>Gunneridae</taxon>
        <taxon>Pentapetalae</taxon>
        <taxon>rosids</taxon>
        <taxon>malvids</taxon>
        <taxon>Malvales</taxon>
        <taxon>Malvaceae</taxon>
        <taxon>Malvoideae</taxon>
        <taxon>Gossypium</taxon>
    </lineage>
</organism>
<keyword evidence="1" id="KW-0479">Metal-binding</keyword>
<dbReference type="InterPro" id="IPR011016">
    <property type="entry name" value="Znf_RING-CH"/>
</dbReference>
<dbReference type="Pfam" id="PF12428">
    <property type="entry name" value="DUF3675"/>
    <property type="match status" value="1"/>
</dbReference>
<dbReference type="Proteomes" id="UP001358586">
    <property type="component" value="Chromosome 2"/>
</dbReference>
<protein>
    <recommendedName>
        <fullName evidence="5">RING-CH-type domain-containing protein</fullName>
    </recommendedName>
</protein>
<evidence type="ECO:0000313" key="6">
    <source>
        <dbReference type="EMBL" id="KAK5842557.1"/>
    </source>
</evidence>
<dbReference type="EMBL" id="JARKNE010000002">
    <property type="protein sequence ID" value="KAK5842557.1"/>
    <property type="molecule type" value="Genomic_DNA"/>
</dbReference>
<evidence type="ECO:0000256" key="2">
    <source>
        <dbReference type="ARBA" id="ARBA00022771"/>
    </source>
</evidence>
<keyword evidence="3" id="KW-0862">Zinc</keyword>
<accession>A0ABR0QUJ1</accession>
<dbReference type="Gene3D" id="3.30.40.10">
    <property type="entry name" value="Zinc/RING finger domain, C3HC4 (zinc finger)"/>
    <property type="match status" value="1"/>
</dbReference>
<dbReference type="PANTHER" id="PTHR23012">
    <property type="entry name" value="RING/FYVE/PHD ZINC FINGER DOMAIN-CONTAINING"/>
    <property type="match status" value="1"/>
</dbReference>
<reference evidence="6 7" key="1">
    <citation type="submission" date="2023-03" db="EMBL/GenBank/DDBJ databases">
        <title>WGS of Gossypium arboreum.</title>
        <authorList>
            <person name="Yu D."/>
        </authorList>
    </citation>
    <scope>NUCLEOTIDE SEQUENCE [LARGE SCALE GENOMIC DNA]</scope>
    <source>
        <tissue evidence="6">Leaf</tissue>
    </source>
</reference>
<keyword evidence="2" id="KW-0863">Zinc-finger</keyword>
<gene>
    <name evidence="6" type="ORF">PVK06_004929</name>
</gene>
<keyword evidence="4" id="KW-0812">Transmembrane</keyword>
<dbReference type="InterPro" id="IPR033275">
    <property type="entry name" value="MARCH-like"/>
</dbReference>
<evidence type="ECO:0000313" key="7">
    <source>
        <dbReference type="Proteomes" id="UP001358586"/>
    </source>
</evidence>
<feature type="domain" description="RING-CH-type" evidence="5">
    <location>
        <begin position="178"/>
        <end position="238"/>
    </location>
</feature>
<dbReference type="SMART" id="SM00744">
    <property type="entry name" value="RINGv"/>
    <property type="match status" value="1"/>
</dbReference>
<feature type="transmembrane region" description="Helical" evidence="4">
    <location>
        <begin position="327"/>
        <end position="350"/>
    </location>
</feature>
<dbReference type="PROSITE" id="PS51292">
    <property type="entry name" value="ZF_RING_CH"/>
    <property type="match status" value="1"/>
</dbReference>
<dbReference type="InterPro" id="IPR013083">
    <property type="entry name" value="Znf_RING/FYVE/PHD"/>
</dbReference>
<keyword evidence="4" id="KW-1133">Transmembrane helix</keyword>
<sequence>MHIVVVYSTRESLTFFNLFNQSPSIVIKSFSRKETEMKRVKTDEHQPSRILSLSKGISSDIVSQYAQQGVDTFKSLLLRNQKRSSFCLKKNDPFLQEIKQENLIKTVPALSLACLKLIVEFSFLYLIMGDHFVLLVDRLITESTLEAAIESRNRSFQATAPVVDDTKVFNSSPKLNLSSLGGIVECRICQDEDVDSNMETPCACCGSLKYAHRRCVQRWCNEKGNTTCEICHQQFRPGYTAPPPLFHIGRIPMNFRGNWEISRRELNNSGFIAVVSTDHSLLDSRYDEYLASTTRSLTGYRMVAILFMLLLVLRHILPVLLRGSDDFSFPLFISILLRTIGIILPMYVIFKTVTALLRCRQHQETPNSLFAESEEENEVAIMQTQPHIVNIH</sequence>
<dbReference type="InterPro" id="IPR022143">
    <property type="entry name" value="DUF3675"/>
</dbReference>
<evidence type="ECO:0000256" key="4">
    <source>
        <dbReference type="SAM" id="Phobius"/>
    </source>
</evidence>
<dbReference type="Pfam" id="PF12906">
    <property type="entry name" value="RINGv"/>
    <property type="match status" value="1"/>
</dbReference>
<dbReference type="CDD" id="cd16495">
    <property type="entry name" value="RING_CH-C4HC3_MARCH"/>
    <property type="match status" value="1"/>
</dbReference>
<feature type="transmembrane region" description="Helical" evidence="4">
    <location>
        <begin position="302"/>
        <end position="321"/>
    </location>
</feature>
<name>A0ABR0QUJ1_GOSAR</name>